<accession>E2BST7</accession>
<dbReference type="Proteomes" id="UP000008237">
    <property type="component" value="Unassembled WGS sequence"/>
</dbReference>
<protein>
    <submittedName>
        <fullName evidence="1">Uncharacterized protein</fullName>
    </submittedName>
</protein>
<dbReference type="AlphaFoldDB" id="E2BST7"/>
<name>E2BST7_HARSA</name>
<gene>
    <name evidence="1" type="ORF">EAI_12301</name>
</gene>
<proteinExistence type="predicted"/>
<dbReference type="EMBL" id="GL450260">
    <property type="protein sequence ID" value="EFN81246.1"/>
    <property type="molecule type" value="Genomic_DNA"/>
</dbReference>
<dbReference type="InParanoid" id="E2BST7"/>
<keyword evidence="2" id="KW-1185">Reference proteome</keyword>
<evidence type="ECO:0000313" key="1">
    <source>
        <dbReference type="EMBL" id="EFN81246.1"/>
    </source>
</evidence>
<organism evidence="2">
    <name type="scientific">Harpegnathos saltator</name>
    <name type="common">Jerdon's jumping ant</name>
    <dbReference type="NCBI Taxonomy" id="610380"/>
    <lineage>
        <taxon>Eukaryota</taxon>
        <taxon>Metazoa</taxon>
        <taxon>Ecdysozoa</taxon>
        <taxon>Arthropoda</taxon>
        <taxon>Hexapoda</taxon>
        <taxon>Insecta</taxon>
        <taxon>Pterygota</taxon>
        <taxon>Neoptera</taxon>
        <taxon>Endopterygota</taxon>
        <taxon>Hymenoptera</taxon>
        <taxon>Apocrita</taxon>
        <taxon>Aculeata</taxon>
        <taxon>Formicoidea</taxon>
        <taxon>Formicidae</taxon>
        <taxon>Ponerinae</taxon>
        <taxon>Ponerini</taxon>
        <taxon>Harpegnathos</taxon>
    </lineage>
</organism>
<reference evidence="1 2" key="1">
    <citation type="journal article" date="2010" name="Science">
        <title>Genomic comparison of the ants Camponotus floridanus and Harpegnathos saltator.</title>
        <authorList>
            <person name="Bonasio R."/>
            <person name="Zhang G."/>
            <person name="Ye C."/>
            <person name="Mutti N.S."/>
            <person name="Fang X."/>
            <person name="Qin N."/>
            <person name="Donahue G."/>
            <person name="Yang P."/>
            <person name="Li Q."/>
            <person name="Li C."/>
            <person name="Zhang P."/>
            <person name="Huang Z."/>
            <person name="Berger S.L."/>
            <person name="Reinberg D."/>
            <person name="Wang J."/>
            <person name="Liebig J."/>
        </authorList>
    </citation>
    <scope>NUCLEOTIDE SEQUENCE [LARGE SCALE GENOMIC DNA]</scope>
    <source>
        <strain evidence="1 2">R22 G/1</strain>
    </source>
</reference>
<evidence type="ECO:0000313" key="2">
    <source>
        <dbReference type="Proteomes" id="UP000008237"/>
    </source>
</evidence>
<sequence length="154" mass="16850">MSELPRSPCMVFIVTRKRNHIKKVQRRALLTLSYGHDKLPQNSIAAFLWHVVNVAGRTSQGCIYWPFISAICTRTDEVMVVAVVVGDGEGGSDGGSGGGAEVASVNPPCYSTSVTSRFAYAYKNSNEPFIASRGKFNLLSFNDNMFCQIPSRHS</sequence>